<dbReference type="Gene3D" id="1.10.8.1220">
    <property type="match status" value="1"/>
</dbReference>
<evidence type="ECO:0000313" key="20">
    <source>
        <dbReference type="Proteomes" id="UP000518266"/>
    </source>
</evidence>
<dbReference type="InterPro" id="IPR027417">
    <property type="entry name" value="P-loop_NTPase"/>
</dbReference>
<evidence type="ECO:0000256" key="12">
    <source>
        <dbReference type="ARBA" id="ARBA00023212"/>
    </source>
</evidence>
<dbReference type="SUPFAM" id="SSF52540">
    <property type="entry name" value="P-loop containing nucleoside triphosphate hydrolases"/>
    <property type="match status" value="2"/>
</dbReference>
<dbReference type="GO" id="GO:0031514">
    <property type="term" value="C:motile cilium"/>
    <property type="evidence" value="ECO:0007669"/>
    <property type="project" value="UniProtKB-ARBA"/>
</dbReference>
<keyword evidence="20" id="KW-1185">Reference proteome</keyword>
<evidence type="ECO:0000256" key="5">
    <source>
        <dbReference type="ARBA" id="ARBA00022737"/>
    </source>
</evidence>
<keyword evidence="10" id="KW-0969">Cilium</keyword>
<evidence type="ECO:0000256" key="9">
    <source>
        <dbReference type="ARBA" id="ARBA00023054"/>
    </source>
</evidence>
<dbReference type="Gene3D" id="3.40.50.300">
    <property type="entry name" value="P-loop containing nucleotide triphosphate hydrolases"/>
    <property type="match status" value="4"/>
</dbReference>
<dbReference type="InterPro" id="IPR041589">
    <property type="entry name" value="DNAH3_AAA_lid_1"/>
</dbReference>
<dbReference type="FunFam" id="1.20.920.30:FF:000004">
    <property type="entry name" value="Dynein axonemal heavy chain 5"/>
    <property type="match status" value="1"/>
</dbReference>
<dbReference type="FunFam" id="3.40.50.300:FF:000049">
    <property type="entry name" value="Dynein, axonemal, heavy chain 5"/>
    <property type="match status" value="1"/>
</dbReference>
<keyword evidence="5" id="KW-0677">Repeat</keyword>
<proteinExistence type="inferred from homology"/>
<dbReference type="Proteomes" id="UP000518266">
    <property type="component" value="Unassembled WGS sequence"/>
</dbReference>
<keyword evidence="9" id="KW-0175">Coiled coil</keyword>
<dbReference type="FunFam" id="3.40.50.300:FF:001221">
    <property type="entry name" value="Axonemal dynein heavy chain 8"/>
    <property type="match status" value="1"/>
</dbReference>
<dbReference type="InterPro" id="IPR035706">
    <property type="entry name" value="AAA_9"/>
</dbReference>
<dbReference type="Pfam" id="PF12780">
    <property type="entry name" value="AAA_8"/>
    <property type="match status" value="1"/>
</dbReference>
<dbReference type="PANTHER" id="PTHR46532:SF11">
    <property type="entry name" value="DYNEIN AXONEMAL HEAVY CHAIN 12"/>
    <property type="match status" value="1"/>
</dbReference>
<keyword evidence="11" id="KW-0505">Motor protein</keyword>
<evidence type="ECO:0000256" key="13">
    <source>
        <dbReference type="ARBA" id="ARBA00023273"/>
    </source>
</evidence>
<dbReference type="Gene3D" id="1.10.287.2610">
    <property type="match status" value="1"/>
</dbReference>
<dbReference type="FunFam" id="1.10.8.1220:FF:000001">
    <property type="entry name" value="Dynein axonemal heavy chain 5"/>
    <property type="match status" value="1"/>
</dbReference>
<feature type="domain" description="Dynein heavy chain ATP-binding dynein motor region" evidence="16">
    <location>
        <begin position="1190"/>
        <end position="1351"/>
    </location>
</feature>
<dbReference type="OrthoDB" id="424310at2759"/>
<comment type="subcellular location">
    <subcellularLocation>
        <location evidence="1">Cytoplasm</location>
        <location evidence="1">Cytoskeleton</location>
        <location evidence="1">Cilium axoneme</location>
    </subcellularLocation>
</comment>
<feature type="domain" description="Dynein heavy chain coiled coil stalk" evidence="14">
    <location>
        <begin position="967"/>
        <end position="1162"/>
    </location>
</feature>
<dbReference type="GO" id="GO:0005858">
    <property type="term" value="C:axonemal dynein complex"/>
    <property type="evidence" value="ECO:0007669"/>
    <property type="project" value="TreeGrafter"/>
</dbReference>
<name>A0A7J5ZAF1_DISMA</name>
<dbReference type="Pfam" id="PF17852">
    <property type="entry name" value="Dynein_AAA_lid"/>
    <property type="match status" value="1"/>
</dbReference>
<dbReference type="InterPro" id="IPR041466">
    <property type="entry name" value="Dynein_AAA5_ext"/>
</dbReference>
<evidence type="ECO:0000259" key="18">
    <source>
        <dbReference type="Pfam" id="PF17857"/>
    </source>
</evidence>
<dbReference type="GO" id="GO:0045505">
    <property type="term" value="F:dynein intermediate chain binding"/>
    <property type="evidence" value="ECO:0007669"/>
    <property type="project" value="InterPro"/>
</dbReference>
<evidence type="ECO:0000259" key="16">
    <source>
        <dbReference type="Pfam" id="PF12781"/>
    </source>
</evidence>
<keyword evidence="3" id="KW-0963">Cytoplasm</keyword>
<dbReference type="FunFam" id="3.40.50.300:FF:002141">
    <property type="entry name" value="Dynein heavy chain"/>
    <property type="match status" value="1"/>
</dbReference>
<evidence type="ECO:0000256" key="2">
    <source>
        <dbReference type="ARBA" id="ARBA00008887"/>
    </source>
</evidence>
<evidence type="ECO:0008006" key="21">
    <source>
        <dbReference type="Google" id="ProtNLM"/>
    </source>
</evidence>
<evidence type="ECO:0000256" key="10">
    <source>
        <dbReference type="ARBA" id="ARBA00023069"/>
    </source>
</evidence>
<dbReference type="InterPro" id="IPR024743">
    <property type="entry name" value="Dynein_HC_stalk"/>
</dbReference>
<evidence type="ECO:0000256" key="6">
    <source>
        <dbReference type="ARBA" id="ARBA00022741"/>
    </source>
</evidence>
<dbReference type="Gene3D" id="1.10.472.130">
    <property type="match status" value="1"/>
</dbReference>
<feature type="domain" description="Dynein heavy chain AAA module D4" evidence="15">
    <location>
        <begin position="586"/>
        <end position="848"/>
    </location>
</feature>
<evidence type="ECO:0000256" key="1">
    <source>
        <dbReference type="ARBA" id="ARBA00004430"/>
    </source>
</evidence>
<dbReference type="GO" id="GO:0051959">
    <property type="term" value="F:dynein light intermediate chain binding"/>
    <property type="evidence" value="ECO:0007669"/>
    <property type="project" value="InterPro"/>
</dbReference>
<evidence type="ECO:0000256" key="3">
    <source>
        <dbReference type="ARBA" id="ARBA00022490"/>
    </source>
</evidence>
<dbReference type="GO" id="GO:0005524">
    <property type="term" value="F:ATP binding"/>
    <property type="evidence" value="ECO:0007669"/>
    <property type="project" value="UniProtKB-KW"/>
</dbReference>
<dbReference type="PANTHER" id="PTHR46532">
    <property type="entry name" value="MALE FERTILITY FACTOR KL5"/>
    <property type="match status" value="1"/>
</dbReference>
<dbReference type="Gene3D" id="1.20.920.20">
    <property type="match status" value="1"/>
</dbReference>
<evidence type="ECO:0000313" key="19">
    <source>
        <dbReference type="EMBL" id="KAF3858029.1"/>
    </source>
</evidence>
<evidence type="ECO:0000256" key="11">
    <source>
        <dbReference type="ARBA" id="ARBA00023175"/>
    </source>
</evidence>
<feature type="domain" description="Dynein heavy chain AAA 5 extension" evidence="17">
    <location>
        <begin position="58"/>
        <end position="166"/>
    </location>
</feature>
<dbReference type="Pfam" id="PF17857">
    <property type="entry name" value="AAA_lid_1"/>
    <property type="match status" value="1"/>
</dbReference>
<accession>A0A7J5ZAF1</accession>
<keyword evidence="6" id="KW-0547">Nucleotide-binding</keyword>
<evidence type="ECO:0000256" key="8">
    <source>
        <dbReference type="ARBA" id="ARBA00023017"/>
    </source>
</evidence>
<evidence type="ECO:0000256" key="7">
    <source>
        <dbReference type="ARBA" id="ARBA00022840"/>
    </source>
</evidence>
<evidence type="ECO:0000259" key="15">
    <source>
        <dbReference type="Pfam" id="PF12780"/>
    </source>
</evidence>
<comment type="similarity">
    <text evidence="2">Belongs to the dynein heavy chain family.</text>
</comment>
<protein>
    <recommendedName>
        <fullName evidence="21">Dynein, axonemal, heavy chain 5 like</fullName>
    </recommendedName>
</protein>
<dbReference type="Pfam" id="PF12775">
    <property type="entry name" value="AAA_7"/>
    <property type="match status" value="1"/>
</dbReference>
<evidence type="ECO:0000259" key="14">
    <source>
        <dbReference type="Pfam" id="PF12777"/>
    </source>
</evidence>
<gene>
    <name evidence="19" type="ORF">F7725_011230</name>
</gene>
<dbReference type="InterPro" id="IPR024317">
    <property type="entry name" value="Dynein_heavy_chain_D4_dom"/>
</dbReference>
<keyword evidence="8" id="KW-0243">Dynein</keyword>
<dbReference type="FunFam" id="1.10.472.130:FF:000004">
    <property type="entry name" value="Dynein axonemal heavy chain 8"/>
    <property type="match status" value="1"/>
</dbReference>
<keyword evidence="12" id="KW-0206">Cytoskeleton</keyword>
<sequence length="1652" mass="187181">MSPCCKLVFEVHNMDNASPATVSRVGMVFMSSSALSWQPILQGWAHKRNAREAESILTLYDKLFEDAYLFMKQNLKPKMELLECNYIVQSVNLLEGLIPTKETGGLAGDHHLERLFVFCLMWSLGALLELQDREKLENFIRAHDSHIDVPQTQQGETMFEYMVNTNGTALKTTTLLPLTVFQKCFKGLLLYTSMICVSGEWCHWNNLVGEYIYPTDCVPDYASILVPNVDNTRTSFLLETIAKQHKAVLLIGEQGTAKTVMIKSYTKKFDPETDLSKSLNFSSATEPIMFQRTVESYIEKRIGSTYGPPGGRRMTVFVDDINMPVVNEWGDQITNEIVRQMMEMKGMYNLDKPGDFTTIVDVMIQAAMIHPGGGRNDIPQRLKRQFTVFNCTLPSNTSIDKIFGVIGSGYFHECRNFNPEIIDMVKGLVSAGRILWQWTKTKMLPTPSKFHYVFNLRDLSRIWQGMLNVKAEDCNDIPTLLALFKCECTRVIADRFICSEDRQWFEKGVSRVIEEHVDPSLVPGLHSEPYFVDFLQEAPEPTGEEEEDACFDAPKIYELVPSFEFLSEKLMLYQTLHNEFVRGSSLDLVFFTDAMTHLVKISRIIRTDNGNALLVGVGGSGKQSLTRLASYIAGYSIFQITLTKTYNMSNFMDDLKLLYKTAGAEGKGITFIFTDNEIKDEAFLEYLNNILSSGEVSNLFAKDEITEITQNLIPVMKRELPRVPPTFDNLYDYFISRSKKNLHVVLCFSPVGQKFRNRSLKFPGLISGCTMDWFTPWPNEALVAVSNYFLSEFPMVCSPEVKSSVVSTMGTYHDKVSETCESYFERFRRRTHVTPKSYLSFVNGYKTLYTEKHSYINTLAERMSVGLDKLMEASKSVAQLSKVLVVKEKELAIASVKADKVVAEVTVIAEAATIVKNEVQIVKDRAQKIKTSQASASDHEDYGLLPAVIPKEAGNCLYRSRTKLYQAIMLISATGFMTSLQQFKKDSINEEMVELLQIYFDMDDYTMENAKKVCGCVAGLLAWTRAMSTFFGINKEVLPLKANLAVQEIRLTKANNELGAAEALLAAKQAEFDIVKAKCDAALKEKQDLLDDAEMCKNKMQAASTLIDGLSGEKVRWTEQSKEFKSQINRLVGDVLQLTGFLSYCGPFNQSFRDMLLKHTWERELRKHNIPFTENLNLISALADPPTISEWNLQGLPGDDLSVQNGIIVTKATRYPLLIDPQTQGKAWIKEKEKATMLQVTSLNHKFFRSHLEDCLSMGRPLLIEDVSEELDPALDNVLEKNFIKSGTSFKVKVGDKEVNVMDGFQLYITTKLPNPAYSPEVSAKTSIIDFTVNMKGLENQLLGRVILREKYRKMQELEDNLLYKLSSTKGSLVDDDSMIGILSTTKRTAAEVSAKLSVAADAEVKINIAQAEYRPVASRGSTVYFLITEMSMVNVMYQTSLGQFLKVFDLSLERSEKSSKTQKRIANIIESLTYEVFRYTIDLQKNKIEHDKFQILIKDLPTKPFSWILDMVWLNMVELSKLPQFANIITQVSQNGKLWKTWLNLDAPEEGVIPDGYNSLDVFIKLLLIRFAEPVILNLHNTWEESDPRTPLICFLSMGSDPTEQIEALAKKLQLGKHFCPIKRSTFTNSHLTEESYLSCMLRPHTMCFVL</sequence>
<dbReference type="Pfam" id="PF12777">
    <property type="entry name" value="MT"/>
    <property type="match status" value="1"/>
</dbReference>
<evidence type="ECO:0000259" key="17">
    <source>
        <dbReference type="Pfam" id="PF17852"/>
    </source>
</evidence>
<dbReference type="EMBL" id="JAAKFY010000004">
    <property type="protein sequence ID" value="KAF3858029.1"/>
    <property type="molecule type" value="Genomic_DNA"/>
</dbReference>
<dbReference type="InterPro" id="IPR026983">
    <property type="entry name" value="DHC"/>
</dbReference>
<dbReference type="Gene3D" id="1.20.920.30">
    <property type="match status" value="1"/>
</dbReference>
<dbReference type="GO" id="GO:0005874">
    <property type="term" value="C:microtubule"/>
    <property type="evidence" value="ECO:0007669"/>
    <property type="project" value="UniProtKB-KW"/>
</dbReference>
<evidence type="ECO:0000256" key="4">
    <source>
        <dbReference type="ARBA" id="ARBA00022701"/>
    </source>
</evidence>
<feature type="domain" description="Dynein heavy chain 3 AAA+ lid" evidence="18">
    <location>
        <begin position="429"/>
        <end position="513"/>
    </location>
</feature>
<dbReference type="Pfam" id="PF12781">
    <property type="entry name" value="AAA_9"/>
    <property type="match status" value="1"/>
</dbReference>
<comment type="caution">
    <text evidence="19">The sequence shown here is derived from an EMBL/GenBank/DDBJ whole genome shotgun (WGS) entry which is preliminary data.</text>
</comment>
<keyword evidence="7" id="KW-0067">ATP-binding</keyword>
<dbReference type="GO" id="GO:0007018">
    <property type="term" value="P:microtubule-based movement"/>
    <property type="evidence" value="ECO:0007669"/>
    <property type="project" value="InterPro"/>
</dbReference>
<organism evidence="19 20">
    <name type="scientific">Dissostichus mawsoni</name>
    <name type="common">Antarctic cod</name>
    <dbReference type="NCBI Taxonomy" id="36200"/>
    <lineage>
        <taxon>Eukaryota</taxon>
        <taxon>Metazoa</taxon>
        <taxon>Chordata</taxon>
        <taxon>Craniata</taxon>
        <taxon>Vertebrata</taxon>
        <taxon>Euteleostomi</taxon>
        <taxon>Actinopterygii</taxon>
        <taxon>Neopterygii</taxon>
        <taxon>Teleostei</taxon>
        <taxon>Neoteleostei</taxon>
        <taxon>Acanthomorphata</taxon>
        <taxon>Eupercaria</taxon>
        <taxon>Perciformes</taxon>
        <taxon>Notothenioidei</taxon>
        <taxon>Nototheniidae</taxon>
        <taxon>Dissostichus</taxon>
    </lineage>
</organism>
<reference evidence="19 20" key="1">
    <citation type="submission" date="2020-03" db="EMBL/GenBank/DDBJ databases">
        <title>Dissostichus mawsoni Genome sequencing and assembly.</title>
        <authorList>
            <person name="Park H."/>
        </authorList>
    </citation>
    <scope>NUCLEOTIDE SEQUENCE [LARGE SCALE GENOMIC DNA]</scope>
    <source>
        <strain evidence="19">DM0001</strain>
        <tissue evidence="19">Muscle</tissue>
    </source>
</reference>
<keyword evidence="4" id="KW-0493">Microtubule</keyword>
<keyword evidence="13" id="KW-0966">Cell projection</keyword>